<evidence type="ECO:0000313" key="3">
    <source>
        <dbReference type="Proteomes" id="UP000268162"/>
    </source>
</evidence>
<dbReference type="InterPro" id="IPR011990">
    <property type="entry name" value="TPR-like_helical_dom_sf"/>
</dbReference>
<organism evidence="2 3">
    <name type="scientific">Dimargaris cristalligena</name>
    <dbReference type="NCBI Taxonomy" id="215637"/>
    <lineage>
        <taxon>Eukaryota</taxon>
        <taxon>Fungi</taxon>
        <taxon>Fungi incertae sedis</taxon>
        <taxon>Zoopagomycota</taxon>
        <taxon>Kickxellomycotina</taxon>
        <taxon>Dimargaritomycetes</taxon>
        <taxon>Dimargaritales</taxon>
        <taxon>Dimargaritaceae</taxon>
        <taxon>Dimargaris</taxon>
    </lineage>
</organism>
<evidence type="ECO:0000313" key="2">
    <source>
        <dbReference type="EMBL" id="RKP33435.1"/>
    </source>
</evidence>
<dbReference type="EMBL" id="ML003886">
    <property type="protein sequence ID" value="RKP33435.1"/>
    <property type="molecule type" value="Genomic_DNA"/>
</dbReference>
<dbReference type="Proteomes" id="UP000268162">
    <property type="component" value="Unassembled WGS sequence"/>
</dbReference>
<dbReference type="Gene3D" id="1.25.40.10">
    <property type="entry name" value="Tetratricopeptide repeat domain"/>
    <property type="match status" value="2"/>
</dbReference>
<name>A0A4P9ZK32_9FUNG</name>
<protein>
    <recommendedName>
        <fullName evidence="4">Pentacotripeptide-repeat region of PRORP domain-containing protein</fullName>
    </recommendedName>
</protein>
<keyword evidence="3" id="KW-1185">Reference proteome</keyword>
<evidence type="ECO:0008006" key="4">
    <source>
        <dbReference type="Google" id="ProtNLM"/>
    </source>
</evidence>
<sequence length="668" mass="75938">MRQLNFVSHLPWPRETHAIRSGSTLFRTLPAHLHRSGITAPPRRSVHLPTNRPPVELISSPSISPPVPTAESDWLGTSAESPHPPPLQRLHELLASDPDTGKPDAVWYGYQAVLRQSLSSHLTLGDYRNLVQYYIQPMLRRNQHHRNKVVNEAQETKAKAAYIQSVATSLRVAQICDSWLNAALRYFRLREQGPPDADALDAFTFTDYQTLLRAYAMVNQPEKVWFAIGGIPLDALECPRPRPSNHLASLMNSYARSANESRGRKLWRYAIENDFDINLSLYNTYLRLLSRCGNFDAVQSVLGEYHRAIKVTGVAIHPEILAALQRREGAVMKHPGLLVDIVHYILDSPTYTINPLTYNLIINLLGRIRDLPLLTRLFDEGAVKRRYPSNTESWSAYLRAFTLCRSEHMVRRLIECIQTRFGATPTWHHALVMMRAYYEVRDPEAMFACYNRVKDTIPFEHLQSGDLRQCLNLLIRNNCPDEALAIYQQVMFIQREGYYRCHIVMINAARRLNLPELLGDISRVVEALGGMERTESLAALARAYGQLGNRLGLREANAELWTDSAQLSPQGYTDWLIGNAQGENAAQAKRIYDHLYQNRVHLTSGLFQALAQQAVDDRSRQRLDALFQDLLALPLYGLSGSCWDPALFNALMESFLAFDDMTVADRLI</sequence>
<feature type="non-terminal residue" evidence="2">
    <location>
        <position position="668"/>
    </location>
</feature>
<reference evidence="3" key="1">
    <citation type="journal article" date="2018" name="Nat. Microbiol.">
        <title>Leveraging single-cell genomics to expand the fungal tree of life.</title>
        <authorList>
            <person name="Ahrendt S.R."/>
            <person name="Quandt C.A."/>
            <person name="Ciobanu D."/>
            <person name="Clum A."/>
            <person name="Salamov A."/>
            <person name="Andreopoulos B."/>
            <person name="Cheng J.F."/>
            <person name="Woyke T."/>
            <person name="Pelin A."/>
            <person name="Henrissat B."/>
            <person name="Reynolds N.K."/>
            <person name="Benny G.L."/>
            <person name="Smith M.E."/>
            <person name="James T.Y."/>
            <person name="Grigoriev I.V."/>
        </authorList>
    </citation>
    <scope>NUCLEOTIDE SEQUENCE [LARGE SCALE GENOMIC DNA]</scope>
    <source>
        <strain evidence="3">RSA 468</strain>
    </source>
</reference>
<dbReference type="AlphaFoldDB" id="A0A4P9ZK32"/>
<accession>A0A4P9ZK32</accession>
<feature type="region of interest" description="Disordered" evidence="1">
    <location>
        <begin position="36"/>
        <end position="82"/>
    </location>
</feature>
<gene>
    <name evidence="2" type="ORF">BJ085DRAFT_39234</name>
</gene>
<feature type="compositionally biased region" description="Low complexity" evidence="1">
    <location>
        <begin position="53"/>
        <end position="62"/>
    </location>
</feature>
<evidence type="ECO:0000256" key="1">
    <source>
        <dbReference type="SAM" id="MobiDB-lite"/>
    </source>
</evidence>
<proteinExistence type="predicted"/>